<dbReference type="AlphaFoldDB" id="A0A8G2C6K7"/>
<dbReference type="CDD" id="cd12810">
    <property type="entry name" value="Esterase_713_like-3"/>
    <property type="match status" value="1"/>
</dbReference>
<dbReference type="SUPFAM" id="SSF53474">
    <property type="entry name" value="alpha/beta-Hydrolases"/>
    <property type="match status" value="1"/>
</dbReference>
<feature type="signal peptide" evidence="1">
    <location>
        <begin position="1"/>
        <end position="25"/>
    </location>
</feature>
<dbReference type="Proteomes" id="UP000199581">
    <property type="component" value="Unassembled WGS sequence"/>
</dbReference>
<accession>A0A8G2C6K7</accession>
<comment type="caution">
    <text evidence="2">The sequence shown here is derived from an EMBL/GenBank/DDBJ whole genome shotgun (WGS) entry which is preliminary data.</text>
</comment>
<keyword evidence="1" id="KW-0732">Signal</keyword>
<gene>
    <name evidence="2" type="ORF">SAMN05421830_11831</name>
</gene>
<evidence type="ECO:0000313" key="2">
    <source>
        <dbReference type="EMBL" id="SFM17552.1"/>
    </source>
</evidence>
<dbReference type="PANTHER" id="PTHR43194:SF2">
    <property type="entry name" value="PEROXISOMAL MEMBRANE PROTEIN LPX1"/>
    <property type="match status" value="1"/>
</dbReference>
<dbReference type="Gene3D" id="3.40.50.1820">
    <property type="entry name" value="alpha/beta hydrolase"/>
    <property type="match status" value="1"/>
</dbReference>
<keyword evidence="3" id="KW-1185">Reference proteome</keyword>
<evidence type="ECO:0008006" key="4">
    <source>
        <dbReference type="Google" id="ProtNLM"/>
    </source>
</evidence>
<dbReference type="EMBL" id="FOTO01000018">
    <property type="protein sequence ID" value="SFM17552.1"/>
    <property type="molecule type" value="Genomic_DNA"/>
</dbReference>
<sequence>MSMKLKKLMLALTLTFVGVSLVACATAERGVKPTPMAIQEQGSFAVGGSVVTVPGAYALNSRAPEGQTYHGDHAYVFYQVPKNARKLPLVLWHGFGQFSKTWESTPDGREGYQNLFLRRDYSVYVIDQPRRGNAGRGTVGATITPTPDEQFWFNMFRVGAWPDFYPGVQFSKEPEALNQYFRQMTPDTGPIDIGVNSAAVVALFDRIGPGILVTHSHSGGMGWDAVMKSDKIRGVASYEPGSNFVFPEGEAPAPVTSKFGDLKAVSVPLADFMKLTRIPIIIYYGDNIPSEPSEDLGRDQWRIRLEMARKWADAVNRHGGDVTVVHLPEVGVHGNTHFPFSDLNNVAVADLLSAWLKEKRLD</sequence>
<dbReference type="PROSITE" id="PS51257">
    <property type="entry name" value="PROKAR_LIPOPROTEIN"/>
    <property type="match status" value="1"/>
</dbReference>
<reference evidence="2 3" key="1">
    <citation type="submission" date="2016-10" db="EMBL/GenBank/DDBJ databases">
        <authorList>
            <person name="Varghese N."/>
            <person name="Submissions S."/>
        </authorList>
    </citation>
    <scope>NUCLEOTIDE SEQUENCE [LARGE SCALE GENOMIC DNA]</scope>
    <source>
        <strain evidence="2 3">DSM 1741</strain>
    </source>
</reference>
<dbReference type="PANTHER" id="PTHR43194">
    <property type="entry name" value="HYDROLASE ALPHA/BETA FOLD FAMILY"/>
    <property type="match status" value="1"/>
</dbReference>
<organism evidence="2 3">
    <name type="scientific">Desulfomicrobium norvegicum (strain DSM 1741 / NCIMB 8310)</name>
    <name type="common">Desulfovibrio baculatus (strain Norway 4)</name>
    <name type="synonym">Desulfovibrio desulfuricans (strain Norway 4)</name>
    <dbReference type="NCBI Taxonomy" id="52561"/>
    <lineage>
        <taxon>Bacteria</taxon>
        <taxon>Pseudomonadati</taxon>
        <taxon>Thermodesulfobacteriota</taxon>
        <taxon>Desulfovibrionia</taxon>
        <taxon>Desulfovibrionales</taxon>
        <taxon>Desulfomicrobiaceae</taxon>
        <taxon>Desulfomicrobium</taxon>
    </lineage>
</organism>
<feature type="chain" id="PRO_5034384614" description="Alpha/beta hydrolase family protein" evidence="1">
    <location>
        <begin position="26"/>
        <end position="362"/>
    </location>
</feature>
<dbReference type="InterPro" id="IPR029058">
    <property type="entry name" value="AB_hydrolase_fold"/>
</dbReference>
<proteinExistence type="predicted"/>
<dbReference type="InterPro" id="IPR050228">
    <property type="entry name" value="Carboxylesterase_BioH"/>
</dbReference>
<evidence type="ECO:0000256" key="1">
    <source>
        <dbReference type="SAM" id="SignalP"/>
    </source>
</evidence>
<protein>
    <recommendedName>
        <fullName evidence="4">Alpha/beta hydrolase family protein</fullName>
    </recommendedName>
</protein>
<dbReference type="RefSeq" id="WP_244150413.1">
    <property type="nucleotide sequence ID" value="NZ_FOTO01000018.1"/>
</dbReference>
<evidence type="ECO:0000313" key="3">
    <source>
        <dbReference type="Proteomes" id="UP000199581"/>
    </source>
</evidence>
<name>A0A8G2C6K7_DESNO</name>